<accession>A0A8C3DZL4</accession>
<keyword evidence="3" id="KW-1185">Reference proteome</keyword>
<evidence type="ECO:0000313" key="3">
    <source>
        <dbReference type="Proteomes" id="UP000694553"/>
    </source>
</evidence>
<reference evidence="3" key="1">
    <citation type="submission" date="2019-10" db="EMBL/GenBank/DDBJ databases">
        <title>Corvus moneduloides (New Caledonian crow) genome, bCorMon1, primary haplotype.</title>
        <authorList>
            <person name="Rutz C."/>
            <person name="Fungtammasan C."/>
            <person name="Mountcastle J."/>
            <person name="Formenti G."/>
            <person name="Chow W."/>
            <person name="Howe K."/>
            <person name="Steele M.P."/>
            <person name="Fernandes J."/>
            <person name="Gilbert M.T.P."/>
            <person name="Fedrigo O."/>
            <person name="Jarvis E.D."/>
            <person name="Gemmell N."/>
        </authorList>
    </citation>
    <scope>NUCLEOTIDE SEQUENCE [LARGE SCALE GENOMIC DNA]</scope>
</reference>
<reference evidence="2" key="2">
    <citation type="submission" date="2025-08" db="UniProtKB">
        <authorList>
            <consortium name="Ensembl"/>
        </authorList>
    </citation>
    <scope>IDENTIFICATION</scope>
</reference>
<accession>A0A8C3E0X7</accession>
<dbReference type="InterPro" id="IPR029058">
    <property type="entry name" value="AB_hydrolase_fold"/>
</dbReference>
<protein>
    <submittedName>
        <fullName evidence="2">NDRG family member 4</fullName>
    </submittedName>
</protein>
<sequence length="395" mass="43364">MAECRLHRGARLQWRPNLPRGKGEGGLSAGLGLRYKSRRGAEPAQSSASPRRLCYRAPHRDLRLGPHCLSILVRPVPHHAGVLGWDKLCFNTFFNYEDMQEITKHFVVCHVDAPGQQAGASQFPQGYQYPSMDQLAAMLPSVVQHFGFKYVIGIGVGAGAYVLAKFALIFPDLVEGLVLMNIDPNGKGWIDWAAAKLSGLTSTLPDIVLSHLFSQEELMNNTELVQSYRQQIGSVVNQFNLQLFLNMYNSRRDLDINRPGTVPNAKTLRCPVMLVVGDNAPAEEGVVECNSKLDPTNTTFLKMADSGGLPQVTQPGKLTEAFKYFLQGMGYITHLKDRRLSGSTVPSASMTRLARSRTASLTSASSVDGTRPRACTHSESTEAMGQINHTMEVSC</sequence>
<dbReference type="Pfam" id="PF03096">
    <property type="entry name" value="Ndr"/>
    <property type="match status" value="1"/>
</dbReference>
<gene>
    <name evidence="2" type="primary">NDRG4</name>
</gene>
<evidence type="ECO:0000256" key="1">
    <source>
        <dbReference type="ARBA" id="ARBA00005598"/>
    </source>
</evidence>
<proteinExistence type="inferred from homology"/>
<dbReference type="Ensembl" id="ENSCMUT00000014990.2">
    <property type="protein sequence ID" value="ENSCMUP00000013960.2"/>
    <property type="gene ID" value="ENSCMUG00000008726.2"/>
</dbReference>
<evidence type="ECO:0000313" key="2">
    <source>
        <dbReference type="Ensembl" id="ENSCMUP00000013960.2"/>
    </source>
</evidence>
<dbReference type="AlphaFoldDB" id="A0A8C3DZL4"/>
<dbReference type="InterPro" id="IPR004142">
    <property type="entry name" value="NDRG"/>
</dbReference>
<dbReference type="SUPFAM" id="SSF53474">
    <property type="entry name" value="alpha/beta-Hydrolases"/>
    <property type="match status" value="1"/>
</dbReference>
<organism evidence="2 3">
    <name type="scientific">Corvus moneduloides</name>
    <name type="common">New Caledonian crow</name>
    <dbReference type="NCBI Taxonomy" id="1196302"/>
    <lineage>
        <taxon>Eukaryota</taxon>
        <taxon>Metazoa</taxon>
        <taxon>Chordata</taxon>
        <taxon>Craniata</taxon>
        <taxon>Vertebrata</taxon>
        <taxon>Euteleostomi</taxon>
        <taxon>Archelosauria</taxon>
        <taxon>Archosauria</taxon>
        <taxon>Dinosauria</taxon>
        <taxon>Saurischia</taxon>
        <taxon>Theropoda</taxon>
        <taxon>Coelurosauria</taxon>
        <taxon>Aves</taxon>
        <taxon>Neognathae</taxon>
        <taxon>Neoaves</taxon>
        <taxon>Telluraves</taxon>
        <taxon>Australaves</taxon>
        <taxon>Passeriformes</taxon>
        <taxon>Corvoidea</taxon>
        <taxon>Corvidae</taxon>
        <taxon>Corvus</taxon>
    </lineage>
</organism>
<dbReference type="PANTHER" id="PTHR11034">
    <property type="entry name" value="N-MYC DOWNSTREAM REGULATED"/>
    <property type="match status" value="1"/>
</dbReference>
<reference evidence="2" key="3">
    <citation type="submission" date="2025-09" db="UniProtKB">
        <authorList>
            <consortium name="Ensembl"/>
        </authorList>
    </citation>
    <scope>IDENTIFICATION</scope>
</reference>
<dbReference type="Proteomes" id="UP000694553">
    <property type="component" value="Unassembled WGS sequence"/>
</dbReference>
<name>A0A8C3DZL4_CORMO</name>
<dbReference type="Gene3D" id="3.40.50.1820">
    <property type="entry name" value="alpha/beta hydrolase"/>
    <property type="match status" value="1"/>
</dbReference>
<comment type="similarity">
    <text evidence="1">Belongs to the NDRG family.</text>
</comment>